<accession>A0A2H0TFZ6</accession>
<dbReference type="PANTHER" id="PTHR33969">
    <property type="entry name" value="SEGREGATION AND CONDENSATION PROTEIN A"/>
    <property type="match status" value="1"/>
</dbReference>
<evidence type="ECO:0000313" key="2">
    <source>
        <dbReference type="EMBL" id="PIR69874.1"/>
    </source>
</evidence>
<protein>
    <recommendedName>
        <fullName evidence="1">Segregation and condensation protein A</fullName>
    </recommendedName>
</protein>
<evidence type="ECO:0000313" key="3">
    <source>
        <dbReference type="Proteomes" id="UP000231503"/>
    </source>
</evidence>
<dbReference type="Gene3D" id="1.10.10.580">
    <property type="entry name" value="Structural maintenance of chromosome 1. Chain E"/>
    <property type="match status" value="1"/>
</dbReference>
<proteinExistence type="predicted"/>
<name>A0A2H0TFZ6_9BACT</name>
<dbReference type="InterPro" id="IPR003768">
    <property type="entry name" value="ScpA"/>
</dbReference>
<dbReference type="AlphaFoldDB" id="A0A2H0TFZ6"/>
<dbReference type="EMBL" id="PFCO01000001">
    <property type="protein sequence ID" value="PIR69874.1"/>
    <property type="molecule type" value="Genomic_DNA"/>
</dbReference>
<dbReference type="Proteomes" id="UP000231503">
    <property type="component" value="Unassembled WGS sequence"/>
</dbReference>
<reference evidence="3" key="1">
    <citation type="submission" date="2017-09" db="EMBL/GenBank/DDBJ databases">
        <title>Depth-based differentiation of microbial function through sediment-hosted aquifers and enrichment of novel symbionts in the deep terrestrial subsurface.</title>
        <authorList>
            <person name="Probst A.J."/>
            <person name="Ladd B."/>
            <person name="Jarett J.K."/>
            <person name="Geller-Mcgrath D.E."/>
            <person name="Sieber C.M.K."/>
            <person name="Emerson J.B."/>
            <person name="Anantharaman K."/>
            <person name="Thomas B.C."/>
            <person name="Malmstrom R."/>
            <person name="Stieglmeier M."/>
            <person name="Klingl A."/>
            <person name="Woyke T."/>
            <person name="Ryan C.M."/>
            <person name="Banfield J.F."/>
        </authorList>
    </citation>
    <scope>NUCLEOTIDE SEQUENCE [LARGE SCALE GENOMIC DNA]</scope>
</reference>
<dbReference type="Gene3D" id="6.10.250.2410">
    <property type="match status" value="1"/>
</dbReference>
<comment type="caution">
    <text evidence="2">The sequence shown here is derived from an EMBL/GenBank/DDBJ whole genome shotgun (WGS) entry which is preliminary data.</text>
</comment>
<organism evidence="2 3">
    <name type="scientific">Candidatus Niyogibacteria bacterium CG10_big_fil_rev_8_21_14_0_10_46_36</name>
    <dbReference type="NCBI Taxonomy" id="1974726"/>
    <lineage>
        <taxon>Bacteria</taxon>
        <taxon>Candidatus Niyogiibacteriota</taxon>
    </lineage>
</organism>
<dbReference type="InterPro" id="IPR023093">
    <property type="entry name" value="ScpA-like_C"/>
</dbReference>
<dbReference type="PANTHER" id="PTHR33969:SF2">
    <property type="entry name" value="SEGREGATION AND CONDENSATION PROTEIN A"/>
    <property type="match status" value="1"/>
</dbReference>
<gene>
    <name evidence="2" type="ORF">COU47_00340</name>
</gene>
<evidence type="ECO:0000256" key="1">
    <source>
        <dbReference type="ARBA" id="ARBA00044777"/>
    </source>
</evidence>
<sequence length="238" mass="27342">MIFHIKTQTFEGPLDMLLTMIEERTLSISEVSLADIAGEYLAHIKELPHLPEREVSQFLVIAATLMLIKSRSLLPQLEIDKEEEADIEELQERLRQLKMFRELGANLTKLAGRHKHMYSRNTTYDFEVGFFPPEGFVFSNILEAAESIVSRLPKEDPLPERILERIVTLEEKIEELTERIRKNPKALFGALTDKKNKTDVIVSFLALLELFKDGIIVAEQKGLFHDIHVHHAETGENN</sequence>
<dbReference type="Pfam" id="PF02616">
    <property type="entry name" value="SMC_ScpA"/>
    <property type="match status" value="1"/>
</dbReference>